<keyword evidence="2" id="KW-0677">Repeat</keyword>
<evidence type="ECO:0000256" key="1">
    <source>
        <dbReference type="ARBA" id="ARBA00022723"/>
    </source>
</evidence>
<sequence>MTWGQTLPVQEPLFAPTPLHFKKSRQDSLNSDFSYPVSLSPSSSTSSSISEDFLPIDKDMLNLIPDLWSGETDDPLVSTHKTHNPPQLSTAPSTWQQRPSSWYSHTPSQTQLASFNTTPLTEENLFLLSDSTTRQPQVVHVEQKELELEPQQPLSNTQSHSHTLQTKSVDSNPTLNTGLYKTELCDQFNQKGHCPYGTKCQFAHGAHELKSVKRPSNWKTKPCANWTKFGKCRYGKRCCFKHGDE</sequence>
<dbReference type="AlphaFoldDB" id="A0A1B2JBI1"/>
<dbReference type="Gene3D" id="4.10.1000.10">
    <property type="entry name" value="Zinc finger, CCCH-type"/>
    <property type="match status" value="2"/>
</dbReference>
<dbReference type="PANTHER" id="PTHR12547:SF18">
    <property type="entry name" value="PROTEIN TIS11"/>
    <property type="match status" value="1"/>
</dbReference>
<feature type="compositionally biased region" description="Polar residues" evidence="6">
    <location>
        <begin position="155"/>
        <end position="170"/>
    </location>
</feature>
<dbReference type="EMBL" id="CP014585">
    <property type="protein sequence ID" value="ANZ75158.1"/>
    <property type="molecule type" value="Genomic_DNA"/>
</dbReference>
<dbReference type="GO" id="GO:0006879">
    <property type="term" value="P:intracellular iron ion homeostasis"/>
    <property type="evidence" value="ECO:0007669"/>
    <property type="project" value="UniProtKB-ARBA"/>
</dbReference>
<feature type="region of interest" description="Disordered" evidence="6">
    <location>
        <begin position="74"/>
        <end position="107"/>
    </location>
</feature>
<reference evidence="8 9" key="1">
    <citation type="submission" date="2016-02" db="EMBL/GenBank/DDBJ databases">
        <title>Comparative genomic and transcriptomic foundation for Pichia pastoris.</title>
        <authorList>
            <person name="Love K.R."/>
            <person name="Shah K.A."/>
            <person name="Whittaker C.A."/>
            <person name="Wu J."/>
            <person name="Bartlett M.C."/>
            <person name="Ma D."/>
            <person name="Leeson R.L."/>
            <person name="Priest M."/>
            <person name="Young S.K."/>
            <person name="Love J.C."/>
        </authorList>
    </citation>
    <scope>NUCLEOTIDE SEQUENCE [LARGE SCALE GENOMIC DNA]</scope>
    <source>
        <strain evidence="8 9">ATCC 28485</strain>
    </source>
</reference>
<dbReference type="FunFam" id="4.10.1000.10:FF:000018">
    <property type="entry name" value="Zinc finger protein"/>
    <property type="match status" value="1"/>
</dbReference>
<dbReference type="SUPFAM" id="SSF90229">
    <property type="entry name" value="CCCH zinc finger"/>
    <property type="match status" value="2"/>
</dbReference>
<dbReference type="OrthoDB" id="410307at2759"/>
<protein>
    <submittedName>
        <fullName evidence="8">BA75_02962T0</fullName>
    </submittedName>
</protein>
<dbReference type="PROSITE" id="PS50103">
    <property type="entry name" value="ZF_C3H1"/>
    <property type="match status" value="2"/>
</dbReference>
<feature type="zinc finger region" description="C3H1-type" evidence="5">
    <location>
        <begin position="179"/>
        <end position="207"/>
    </location>
</feature>
<evidence type="ECO:0000313" key="8">
    <source>
        <dbReference type="EMBL" id="ANZ75158.1"/>
    </source>
</evidence>
<dbReference type="PANTHER" id="PTHR12547">
    <property type="entry name" value="CCCH ZINC FINGER/TIS11-RELATED"/>
    <property type="match status" value="1"/>
</dbReference>
<keyword evidence="4 5" id="KW-0862">Zinc</keyword>
<feature type="region of interest" description="Disordered" evidence="6">
    <location>
        <begin position="148"/>
        <end position="170"/>
    </location>
</feature>
<dbReference type="InterPro" id="IPR036855">
    <property type="entry name" value="Znf_CCCH_sf"/>
</dbReference>
<evidence type="ECO:0000256" key="2">
    <source>
        <dbReference type="ARBA" id="ARBA00022737"/>
    </source>
</evidence>
<dbReference type="GO" id="GO:0008270">
    <property type="term" value="F:zinc ion binding"/>
    <property type="evidence" value="ECO:0007669"/>
    <property type="project" value="UniProtKB-KW"/>
</dbReference>
<evidence type="ECO:0000256" key="6">
    <source>
        <dbReference type="SAM" id="MobiDB-lite"/>
    </source>
</evidence>
<dbReference type="GO" id="GO:0010468">
    <property type="term" value="P:regulation of gene expression"/>
    <property type="evidence" value="ECO:0007669"/>
    <property type="project" value="UniProtKB-ARBA"/>
</dbReference>
<feature type="compositionally biased region" description="Polar residues" evidence="6">
    <location>
        <begin position="84"/>
        <end position="107"/>
    </location>
</feature>
<organism evidence="8 9">
    <name type="scientific">Komagataella pastoris</name>
    <name type="common">Yeast</name>
    <name type="synonym">Pichia pastoris</name>
    <dbReference type="NCBI Taxonomy" id="4922"/>
    <lineage>
        <taxon>Eukaryota</taxon>
        <taxon>Fungi</taxon>
        <taxon>Dikarya</taxon>
        <taxon>Ascomycota</taxon>
        <taxon>Saccharomycotina</taxon>
        <taxon>Pichiomycetes</taxon>
        <taxon>Pichiales</taxon>
        <taxon>Pichiaceae</taxon>
        <taxon>Komagataella</taxon>
    </lineage>
</organism>
<evidence type="ECO:0000256" key="3">
    <source>
        <dbReference type="ARBA" id="ARBA00022771"/>
    </source>
</evidence>
<proteinExistence type="predicted"/>
<evidence type="ECO:0000313" key="9">
    <source>
        <dbReference type="Proteomes" id="UP000094565"/>
    </source>
</evidence>
<feature type="domain" description="C3H1-type" evidence="7">
    <location>
        <begin position="217"/>
        <end position="245"/>
    </location>
</feature>
<dbReference type="SMART" id="SM00356">
    <property type="entry name" value="ZnF_C3H1"/>
    <property type="match status" value="2"/>
</dbReference>
<dbReference type="FunFam" id="4.10.1000.10:FF:000001">
    <property type="entry name" value="zinc finger CCCH domain-containing protein 15-like"/>
    <property type="match status" value="1"/>
</dbReference>
<keyword evidence="3 5" id="KW-0863">Zinc-finger</keyword>
<evidence type="ECO:0000259" key="7">
    <source>
        <dbReference type="PROSITE" id="PS50103"/>
    </source>
</evidence>
<accession>A0A1B2JBI1</accession>
<name>A0A1B2JBI1_PICPA</name>
<evidence type="ECO:0000256" key="5">
    <source>
        <dbReference type="PROSITE-ProRule" id="PRU00723"/>
    </source>
</evidence>
<keyword evidence="1 5" id="KW-0479">Metal-binding</keyword>
<dbReference type="Pfam" id="PF00642">
    <property type="entry name" value="zf-CCCH"/>
    <property type="match status" value="2"/>
</dbReference>
<evidence type="ECO:0000256" key="4">
    <source>
        <dbReference type="ARBA" id="ARBA00022833"/>
    </source>
</evidence>
<keyword evidence="9" id="KW-1185">Reference proteome</keyword>
<feature type="domain" description="C3H1-type" evidence="7">
    <location>
        <begin position="179"/>
        <end position="207"/>
    </location>
</feature>
<dbReference type="Proteomes" id="UP000094565">
    <property type="component" value="Chromosome 2"/>
</dbReference>
<dbReference type="InterPro" id="IPR045877">
    <property type="entry name" value="ZFP36-like"/>
</dbReference>
<feature type="zinc finger region" description="C3H1-type" evidence="5">
    <location>
        <begin position="217"/>
        <end position="245"/>
    </location>
</feature>
<dbReference type="GO" id="GO:0003729">
    <property type="term" value="F:mRNA binding"/>
    <property type="evidence" value="ECO:0007669"/>
    <property type="project" value="InterPro"/>
</dbReference>
<dbReference type="InterPro" id="IPR000571">
    <property type="entry name" value="Znf_CCCH"/>
</dbReference>
<gene>
    <name evidence="8" type="primary">CTH1</name>
    <name evidence="8" type="ORF">ATY40_BA7502962</name>
</gene>